<gene>
    <name evidence="3" type="ORF">WJX72_003874</name>
</gene>
<feature type="compositionally biased region" description="Low complexity" evidence="2">
    <location>
        <begin position="185"/>
        <end position="208"/>
    </location>
</feature>
<feature type="compositionally biased region" description="Polar residues" evidence="2">
    <location>
        <begin position="340"/>
        <end position="349"/>
    </location>
</feature>
<evidence type="ECO:0000256" key="1">
    <source>
        <dbReference type="SAM" id="Coils"/>
    </source>
</evidence>
<sequence>MSNSVTRRLTEMKAKALGRQPLRFQVELKPISVVDVPKGVTEAAFAYQRGAKQGRSKAAKTTTLFKDGPRFMAKEYAFKVQRLGADDKRSTFGKIRVDLAQFCSVEATEPREICLPLKPHGGLRISIHATWLRNCQPEQDTMTEISCMSLGPSLASSEDHAFGPVDQDLSGFDDEEKVKALHAGQSADPQPSPQKAAAAAKKPPYAAAGGSLSHRRTNTAGQLQFGATPAKSFTAVDEASMFTPVQKATLGRSSSLPTHRKSHSEPMSPLGECDLDTPLSPASPEDYDTVVKESYATLVTSDEDDDEERRGQGFMSSVGRWTGWTTTKKRLSPQDLKSPLSRSSGALRSATNLMTTEREAEAISKETDVDILRHRCGQALRERDQERKLRCEAERAREKMAEDVKILSQAKAMLCERLSVAEDHLAQQLEVARRAEEQGQDSLTLSLVQTKLLLAQANYHILELKGKNRTLMCKMTAMEAELHAMLDQTKVQRKQTV</sequence>
<accession>A0AAW1PVK8</accession>
<evidence type="ECO:0000313" key="4">
    <source>
        <dbReference type="Proteomes" id="UP001489004"/>
    </source>
</evidence>
<comment type="caution">
    <text evidence="3">The sequence shown here is derived from an EMBL/GenBank/DDBJ whole genome shotgun (WGS) entry which is preliminary data.</text>
</comment>
<dbReference type="AlphaFoldDB" id="A0AAW1PVK8"/>
<evidence type="ECO:0008006" key="5">
    <source>
        <dbReference type="Google" id="ProtNLM"/>
    </source>
</evidence>
<evidence type="ECO:0000313" key="3">
    <source>
        <dbReference type="EMBL" id="KAK9812792.1"/>
    </source>
</evidence>
<organism evidence="3 4">
    <name type="scientific">[Myrmecia] bisecta</name>
    <dbReference type="NCBI Taxonomy" id="41462"/>
    <lineage>
        <taxon>Eukaryota</taxon>
        <taxon>Viridiplantae</taxon>
        <taxon>Chlorophyta</taxon>
        <taxon>core chlorophytes</taxon>
        <taxon>Trebouxiophyceae</taxon>
        <taxon>Trebouxiales</taxon>
        <taxon>Trebouxiaceae</taxon>
        <taxon>Myrmecia</taxon>
    </lineage>
</organism>
<name>A0AAW1PVK8_9CHLO</name>
<dbReference type="EMBL" id="JALJOR010000008">
    <property type="protein sequence ID" value="KAK9812792.1"/>
    <property type="molecule type" value="Genomic_DNA"/>
</dbReference>
<protein>
    <recommendedName>
        <fullName evidence="5">C2 NT-type domain-containing protein</fullName>
    </recommendedName>
</protein>
<evidence type="ECO:0000256" key="2">
    <source>
        <dbReference type="SAM" id="MobiDB-lite"/>
    </source>
</evidence>
<feature type="region of interest" description="Disordered" evidence="2">
    <location>
        <begin position="249"/>
        <end position="271"/>
    </location>
</feature>
<keyword evidence="1" id="KW-0175">Coiled coil</keyword>
<proteinExistence type="predicted"/>
<feature type="region of interest" description="Disordered" evidence="2">
    <location>
        <begin position="325"/>
        <end position="349"/>
    </location>
</feature>
<feature type="coiled-coil region" evidence="1">
    <location>
        <begin position="379"/>
        <end position="438"/>
    </location>
</feature>
<dbReference type="Proteomes" id="UP001489004">
    <property type="component" value="Unassembled WGS sequence"/>
</dbReference>
<feature type="region of interest" description="Disordered" evidence="2">
    <location>
        <begin position="179"/>
        <end position="213"/>
    </location>
</feature>
<keyword evidence="4" id="KW-1185">Reference proteome</keyword>
<reference evidence="3 4" key="1">
    <citation type="journal article" date="2024" name="Nat. Commun.">
        <title>Phylogenomics reveals the evolutionary origins of lichenization in chlorophyte algae.</title>
        <authorList>
            <person name="Puginier C."/>
            <person name="Libourel C."/>
            <person name="Otte J."/>
            <person name="Skaloud P."/>
            <person name="Haon M."/>
            <person name="Grisel S."/>
            <person name="Petersen M."/>
            <person name="Berrin J.G."/>
            <person name="Delaux P.M."/>
            <person name="Dal Grande F."/>
            <person name="Keller J."/>
        </authorList>
    </citation>
    <scope>NUCLEOTIDE SEQUENCE [LARGE SCALE GENOMIC DNA]</scope>
    <source>
        <strain evidence="3 4">SAG 2043</strain>
    </source>
</reference>